<evidence type="ECO:0000313" key="3">
    <source>
        <dbReference type="EMBL" id="MDR6224607.1"/>
    </source>
</evidence>
<dbReference type="InterPro" id="IPR036291">
    <property type="entry name" value="NAD(P)-bd_dom_sf"/>
</dbReference>
<dbReference type="EC" id="1.6.5.5" evidence="3"/>
<accession>A0ABU1IIK9</accession>
<dbReference type="SMART" id="SM00829">
    <property type="entry name" value="PKS_ER"/>
    <property type="match status" value="1"/>
</dbReference>
<evidence type="ECO:0000256" key="1">
    <source>
        <dbReference type="ARBA" id="ARBA00022857"/>
    </source>
</evidence>
<keyword evidence="4" id="KW-1185">Reference proteome</keyword>
<dbReference type="InterPro" id="IPR051603">
    <property type="entry name" value="Zinc-ADH_QOR/CCCR"/>
</dbReference>
<dbReference type="InterPro" id="IPR020843">
    <property type="entry name" value="ER"/>
</dbReference>
<dbReference type="CDD" id="cd08272">
    <property type="entry name" value="MDR6"/>
    <property type="match status" value="1"/>
</dbReference>
<protein>
    <submittedName>
        <fullName evidence="3">NADPH2:quinone reductase</fullName>
        <ecNumber evidence="3">1.6.5.5</ecNumber>
    </submittedName>
</protein>
<comment type="caution">
    <text evidence="3">The sequence shown here is derived from an EMBL/GenBank/DDBJ whole genome shotgun (WGS) entry which is preliminary data.</text>
</comment>
<organism evidence="3 4">
    <name type="scientific">Desmospora profundinema</name>
    <dbReference type="NCBI Taxonomy" id="1571184"/>
    <lineage>
        <taxon>Bacteria</taxon>
        <taxon>Bacillati</taxon>
        <taxon>Bacillota</taxon>
        <taxon>Bacilli</taxon>
        <taxon>Bacillales</taxon>
        <taxon>Thermoactinomycetaceae</taxon>
        <taxon>Desmospora</taxon>
    </lineage>
</organism>
<feature type="domain" description="Enoyl reductase (ER)" evidence="2">
    <location>
        <begin position="10"/>
        <end position="324"/>
    </location>
</feature>
<dbReference type="GO" id="GO:0003960">
    <property type="term" value="F:quinone reductase (NADPH) activity"/>
    <property type="evidence" value="ECO:0007669"/>
    <property type="project" value="UniProtKB-EC"/>
</dbReference>
<evidence type="ECO:0000259" key="2">
    <source>
        <dbReference type="SMART" id="SM00829"/>
    </source>
</evidence>
<dbReference type="Gene3D" id="3.40.50.720">
    <property type="entry name" value="NAD(P)-binding Rossmann-like Domain"/>
    <property type="match status" value="1"/>
</dbReference>
<name>A0ABU1IIK9_9BACL</name>
<dbReference type="PANTHER" id="PTHR44154:SF1">
    <property type="entry name" value="QUINONE OXIDOREDUCTASE"/>
    <property type="match status" value="1"/>
</dbReference>
<dbReference type="PANTHER" id="PTHR44154">
    <property type="entry name" value="QUINONE OXIDOREDUCTASE"/>
    <property type="match status" value="1"/>
</dbReference>
<dbReference type="SUPFAM" id="SSF51735">
    <property type="entry name" value="NAD(P)-binding Rossmann-fold domains"/>
    <property type="match status" value="1"/>
</dbReference>
<gene>
    <name evidence="3" type="ORF">JOE21_000595</name>
</gene>
<sequence length="330" mass="35247">MKAQVIHETGNPDVFRRVELPRPETGPGQVLIRNLATSVNPIDCKIRSGAVKGILGDRFPLVLHSDVAGTVEEVGEGVEHVFPGDEVFAYVAAGGALADYVVADASVVAPKPASLTFAEAAALPLVATTAWEALVDRAKIQSGQHVLIHAATGGVGHVAIQLAKAFEARVAATASSEEKLAVARRLGADEQINYRNESVESYMERLTDGTGFDVVFDTVGGENLDRSFQAAKPQGTVAVIAARSTHDLSPLHAKSLTLHVVFIILTQRTAAGRAHHGRIMREISRLADVGKIKPLLDQHRFTFEEAAMAHRRLESGEAVGKIVLENTRIG</sequence>
<dbReference type="SUPFAM" id="SSF50129">
    <property type="entry name" value="GroES-like"/>
    <property type="match status" value="1"/>
</dbReference>
<proteinExistence type="predicted"/>
<evidence type="ECO:0000313" key="4">
    <source>
        <dbReference type="Proteomes" id="UP001185012"/>
    </source>
</evidence>
<dbReference type="Pfam" id="PF13602">
    <property type="entry name" value="ADH_zinc_N_2"/>
    <property type="match status" value="1"/>
</dbReference>
<dbReference type="Pfam" id="PF08240">
    <property type="entry name" value="ADH_N"/>
    <property type="match status" value="1"/>
</dbReference>
<reference evidence="3 4" key="1">
    <citation type="submission" date="2023-07" db="EMBL/GenBank/DDBJ databases">
        <title>Genomic Encyclopedia of Type Strains, Phase IV (KMG-IV): sequencing the most valuable type-strain genomes for metagenomic binning, comparative biology and taxonomic classification.</title>
        <authorList>
            <person name="Goeker M."/>
        </authorList>
    </citation>
    <scope>NUCLEOTIDE SEQUENCE [LARGE SCALE GENOMIC DNA]</scope>
    <source>
        <strain evidence="3 4">DSM 45903</strain>
    </source>
</reference>
<dbReference type="EMBL" id="JAVDQG010000001">
    <property type="protein sequence ID" value="MDR6224607.1"/>
    <property type="molecule type" value="Genomic_DNA"/>
</dbReference>
<dbReference type="InterPro" id="IPR013154">
    <property type="entry name" value="ADH-like_N"/>
</dbReference>
<dbReference type="Gene3D" id="3.90.180.10">
    <property type="entry name" value="Medium-chain alcohol dehydrogenases, catalytic domain"/>
    <property type="match status" value="1"/>
</dbReference>
<keyword evidence="3" id="KW-0560">Oxidoreductase</keyword>
<dbReference type="InterPro" id="IPR011032">
    <property type="entry name" value="GroES-like_sf"/>
</dbReference>
<keyword evidence="1" id="KW-0521">NADP</keyword>
<dbReference type="Proteomes" id="UP001185012">
    <property type="component" value="Unassembled WGS sequence"/>
</dbReference>
<dbReference type="RefSeq" id="WP_309862066.1">
    <property type="nucleotide sequence ID" value="NZ_JAVDQG010000001.1"/>
</dbReference>